<feature type="domain" description="HD-GYP" evidence="2">
    <location>
        <begin position="187"/>
        <end position="383"/>
    </location>
</feature>
<evidence type="ECO:0000259" key="2">
    <source>
        <dbReference type="PROSITE" id="PS51832"/>
    </source>
</evidence>
<organism evidence="3 4">
    <name type="scientific">Marinicrinis lubricantis</name>
    <dbReference type="NCBI Taxonomy" id="2086470"/>
    <lineage>
        <taxon>Bacteria</taxon>
        <taxon>Bacillati</taxon>
        <taxon>Bacillota</taxon>
        <taxon>Bacilli</taxon>
        <taxon>Bacillales</taxon>
        <taxon>Paenibacillaceae</taxon>
    </lineage>
</organism>
<gene>
    <name evidence="3" type="ORF">ACFPXP_14455</name>
</gene>
<keyword evidence="1" id="KW-0812">Transmembrane</keyword>
<dbReference type="InterPro" id="IPR003607">
    <property type="entry name" value="HD/PDEase_dom"/>
</dbReference>
<name>A0ABW1IR78_9BACL</name>
<sequence length="389" mass="44904">MRKGFLDSAIFQQELKATKLFLFFYFLLYLFIDVIFAQIVDLFDGGQWTWIESSLLVSECLLQVALLIAAYVLLKKGKPRLIKYVFLISYIVFSTLSDMIIYYQLDETLNRGGIIELFFILFSPIFVNRRFYWFACSACLAKYLYMGMIFQTTEVLIPLGIIIVLTVISYILLMRFITYVDAIGSSYSSQLEAVVKGAVASLELKDRYTKGHSDRVAAYSVIIAKELQKFSQHELNIFYYSCLLHDVGKVQIPDHILCKEGPLTKEEYEIIQTHPAIGADTMESIEGLVMNFEVIRYHHERWDGQGYPEGLVRDETPLLARITSIADAFDAMTSIRSYRHALPPEEAYRRIVEQSGKQFDPALVHVFQRCFPKIIEHYQTCNPHFPETI</sequence>
<feature type="transmembrane region" description="Helical" evidence="1">
    <location>
        <begin position="109"/>
        <end position="127"/>
    </location>
</feature>
<keyword evidence="1" id="KW-0472">Membrane</keyword>
<keyword evidence="1" id="KW-1133">Transmembrane helix</keyword>
<feature type="transmembrane region" description="Helical" evidence="1">
    <location>
        <begin position="81"/>
        <end position="103"/>
    </location>
</feature>
<dbReference type="CDD" id="cd00077">
    <property type="entry name" value="HDc"/>
    <property type="match status" value="1"/>
</dbReference>
<accession>A0ABW1IR78</accession>
<dbReference type="PANTHER" id="PTHR43155">
    <property type="entry name" value="CYCLIC DI-GMP PHOSPHODIESTERASE PA4108-RELATED"/>
    <property type="match status" value="1"/>
</dbReference>
<feature type="transmembrane region" description="Helical" evidence="1">
    <location>
        <begin position="20"/>
        <end position="43"/>
    </location>
</feature>
<keyword evidence="4" id="KW-1185">Reference proteome</keyword>
<dbReference type="PANTHER" id="PTHR43155:SF2">
    <property type="entry name" value="CYCLIC DI-GMP PHOSPHODIESTERASE PA4108"/>
    <property type="match status" value="1"/>
</dbReference>
<dbReference type="InterPro" id="IPR048436">
    <property type="entry name" value="MASE12"/>
</dbReference>
<protein>
    <submittedName>
        <fullName evidence="3">HD-GYP domain-containing protein</fullName>
        <ecNumber evidence="3">3.1.4.-</ecNumber>
    </submittedName>
</protein>
<keyword evidence="3" id="KW-0378">Hydrolase</keyword>
<dbReference type="Proteomes" id="UP001596250">
    <property type="component" value="Unassembled WGS sequence"/>
</dbReference>
<dbReference type="EC" id="3.1.4.-" evidence="3"/>
<dbReference type="GO" id="GO:0016787">
    <property type="term" value="F:hydrolase activity"/>
    <property type="evidence" value="ECO:0007669"/>
    <property type="project" value="UniProtKB-KW"/>
</dbReference>
<reference evidence="4" key="1">
    <citation type="journal article" date="2019" name="Int. J. Syst. Evol. Microbiol.">
        <title>The Global Catalogue of Microorganisms (GCM) 10K type strain sequencing project: providing services to taxonomists for standard genome sequencing and annotation.</title>
        <authorList>
            <consortium name="The Broad Institute Genomics Platform"/>
            <consortium name="The Broad Institute Genome Sequencing Center for Infectious Disease"/>
            <person name="Wu L."/>
            <person name="Ma J."/>
        </authorList>
    </citation>
    <scope>NUCLEOTIDE SEQUENCE [LARGE SCALE GENOMIC DNA]</scope>
    <source>
        <strain evidence="4">CCM 8749</strain>
    </source>
</reference>
<dbReference type="Gene3D" id="1.10.3210.10">
    <property type="entry name" value="Hypothetical protein af1432"/>
    <property type="match status" value="1"/>
</dbReference>
<dbReference type="Pfam" id="PF13487">
    <property type="entry name" value="HD_5"/>
    <property type="match status" value="1"/>
</dbReference>
<dbReference type="RefSeq" id="WP_379895014.1">
    <property type="nucleotide sequence ID" value="NZ_JBHSQV010000167.1"/>
</dbReference>
<comment type="caution">
    <text evidence="3">The sequence shown here is derived from an EMBL/GenBank/DDBJ whole genome shotgun (WGS) entry which is preliminary data.</text>
</comment>
<dbReference type="EMBL" id="JBHSQV010000167">
    <property type="protein sequence ID" value="MFC5987604.1"/>
    <property type="molecule type" value="Genomic_DNA"/>
</dbReference>
<feature type="transmembrane region" description="Helical" evidence="1">
    <location>
        <begin position="156"/>
        <end position="177"/>
    </location>
</feature>
<dbReference type="SUPFAM" id="SSF109604">
    <property type="entry name" value="HD-domain/PDEase-like"/>
    <property type="match status" value="1"/>
</dbReference>
<feature type="transmembrane region" description="Helical" evidence="1">
    <location>
        <begin position="55"/>
        <end position="74"/>
    </location>
</feature>
<dbReference type="PROSITE" id="PS51832">
    <property type="entry name" value="HD_GYP"/>
    <property type="match status" value="1"/>
</dbReference>
<evidence type="ECO:0000256" key="1">
    <source>
        <dbReference type="SAM" id="Phobius"/>
    </source>
</evidence>
<evidence type="ECO:0000313" key="4">
    <source>
        <dbReference type="Proteomes" id="UP001596250"/>
    </source>
</evidence>
<dbReference type="Pfam" id="PF20971">
    <property type="entry name" value="MASE12"/>
    <property type="match status" value="1"/>
</dbReference>
<dbReference type="SMART" id="SM00471">
    <property type="entry name" value="HDc"/>
    <property type="match status" value="1"/>
</dbReference>
<evidence type="ECO:0000313" key="3">
    <source>
        <dbReference type="EMBL" id="MFC5987604.1"/>
    </source>
</evidence>
<dbReference type="InterPro" id="IPR037522">
    <property type="entry name" value="HD_GYP_dom"/>
</dbReference>
<proteinExistence type="predicted"/>